<evidence type="ECO:0000313" key="2">
    <source>
        <dbReference type="Proteomes" id="UP000018745"/>
    </source>
</evidence>
<gene>
    <name evidence="1" type="ORF">OVS_04190</name>
</gene>
<name>A0ABN4BMF5_9MOLU</name>
<proteinExistence type="predicted"/>
<dbReference type="Proteomes" id="UP000018745">
    <property type="component" value="Chromosome"/>
</dbReference>
<evidence type="ECO:0000313" key="1">
    <source>
        <dbReference type="EMBL" id="AHC40565.1"/>
    </source>
</evidence>
<organism evidence="1 2">
    <name type="scientific">Mycoplasma ovis str. Michigan</name>
    <dbReference type="NCBI Taxonomy" id="1415773"/>
    <lineage>
        <taxon>Bacteria</taxon>
        <taxon>Bacillati</taxon>
        <taxon>Mycoplasmatota</taxon>
        <taxon>Mollicutes</taxon>
        <taxon>Mycoplasmataceae</taxon>
        <taxon>Mycoplasma</taxon>
    </lineage>
</organism>
<reference evidence="1 2" key="1">
    <citation type="journal article" date="2014" name="Genome Announc.">
        <title>Complete Genome Sequence of Mycoplasma ovis Strain Michigan, a Hemoplasma of Sheep with Two Distinct 16S rRNA Genes.</title>
        <authorList>
            <person name="Deshuillers P.L."/>
            <person name="Santos A.P."/>
            <person name="do Nascimento N.C."/>
            <person name="Hampel J.A."/>
            <person name="Bergin I.L."/>
            <person name="Dyson M.C."/>
            <person name="Messick J.B."/>
        </authorList>
    </citation>
    <scope>NUCLEOTIDE SEQUENCE [LARGE SCALE GENOMIC DNA]</scope>
    <source>
        <strain evidence="1 2">Michigan</strain>
    </source>
</reference>
<protein>
    <submittedName>
        <fullName evidence="1">Uncharacterized protein</fullName>
    </submittedName>
</protein>
<sequence>MKSEISVEDKVVSLESELKEKYDYAVKRYLNGRQGSEQKHLENFQKVQKQVEQWSKEKTKKGSATPISKEERKSLQKMYEFFSTLLDEKTKLMDGLDAIKKLEDGQLSAQRQTSRPSLEEIKSSLRTINWLQDKIRLTKQGGKGMKMFKNDWGGWSQNPYKHFFKDEDSYRKAISVLNSSVATIEKAKRQLVSDRAMWGWWRATNHFDLQEKQLNEASANVGSHIELQVAQSLLENMNILKTKGQ</sequence>
<keyword evidence="2" id="KW-1185">Reference proteome</keyword>
<accession>A0ABN4BMF5</accession>
<dbReference type="EMBL" id="CP006935">
    <property type="protein sequence ID" value="AHC40565.1"/>
    <property type="molecule type" value="Genomic_DNA"/>
</dbReference>